<evidence type="ECO:0000313" key="2">
    <source>
        <dbReference type="EnsemblMetazoa" id="ENSAATROPP015748"/>
    </source>
</evidence>
<keyword evidence="3" id="KW-1185">Reference proteome</keyword>
<reference evidence="2" key="2">
    <citation type="submission" date="2024-04" db="UniProtKB">
        <authorList>
            <consortium name="EnsemblMetazoa"/>
        </authorList>
    </citation>
    <scope>IDENTIFICATION</scope>
    <source>
        <strain evidence="2">EBRO</strain>
    </source>
</reference>
<keyword evidence="1" id="KW-1133">Transmembrane helix</keyword>
<accession>A0AAG5DYL4</accession>
<sequence>MACSSGSMSDPPFHPRCVLELFLSSFNFHFGNGVPIIISFVLAIYHIQSTRSQNLLNPNRLFELKSVRATEQDGQCFAYRLNALRWRAFTFFKFCETCARPSTCSRRSRVVRCRCSAMVAPPFAYYLVVPCRSCFLRAFFNLLLFSASVPGLGSSLTMANCIIVAPT</sequence>
<dbReference type="AlphaFoldDB" id="A0AAG5DYL4"/>
<keyword evidence="1" id="KW-0812">Transmembrane</keyword>
<proteinExistence type="predicted"/>
<reference evidence="3" key="1">
    <citation type="submission" date="2021-09" db="EMBL/GenBank/DDBJ databases">
        <authorList>
            <consortium name="Infravec"/>
            <person name="Campbell I L."/>
            <person name="Maslen G."/>
            <person name="Yates A."/>
        </authorList>
    </citation>
    <scope>NUCLEOTIDE SEQUENCE [LARGE SCALE GENOMIC DNA]</scope>
    <source>
        <strain evidence="3">Infravec2 EBRE</strain>
    </source>
</reference>
<keyword evidence="1" id="KW-0472">Membrane</keyword>
<organism evidence="2 3">
    <name type="scientific">Anopheles atroparvus</name>
    <name type="common">European mosquito</name>
    <dbReference type="NCBI Taxonomy" id="41427"/>
    <lineage>
        <taxon>Eukaryota</taxon>
        <taxon>Metazoa</taxon>
        <taxon>Ecdysozoa</taxon>
        <taxon>Arthropoda</taxon>
        <taxon>Hexapoda</taxon>
        <taxon>Insecta</taxon>
        <taxon>Pterygota</taxon>
        <taxon>Neoptera</taxon>
        <taxon>Endopterygota</taxon>
        <taxon>Diptera</taxon>
        <taxon>Nematocera</taxon>
        <taxon>Culicoidea</taxon>
        <taxon>Culicidae</taxon>
        <taxon>Anophelinae</taxon>
        <taxon>Anopheles</taxon>
    </lineage>
</organism>
<feature type="transmembrane region" description="Helical" evidence="1">
    <location>
        <begin position="28"/>
        <end position="47"/>
    </location>
</feature>
<evidence type="ECO:0000256" key="1">
    <source>
        <dbReference type="SAM" id="Phobius"/>
    </source>
</evidence>
<feature type="transmembrane region" description="Helical" evidence="1">
    <location>
        <begin position="142"/>
        <end position="165"/>
    </location>
</feature>
<dbReference type="EnsemblMetazoa" id="ENSAATROPT017800">
    <property type="protein sequence ID" value="ENSAATROPP015748"/>
    <property type="gene ID" value="ENSAATROPG014533"/>
</dbReference>
<dbReference type="Proteomes" id="UP000075880">
    <property type="component" value="Unassembled WGS sequence"/>
</dbReference>
<dbReference type="EnsemblMetazoa" id="ENSAATROPT017801">
    <property type="protein sequence ID" value="ENSAATROPP015749"/>
    <property type="gene ID" value="ENSAATROPG014533"/>
</dbReference>
<evidence type="ECO:0000313" key="3">
    <source>
        <dbReference type="Proteomes" id="UP000075880"/>
    </source>
</evidence>
<name>A0AAG5DYL4_ANOAO</name>
<protein>
    <submittedName>
        <fullName evidence="2">Uncharacterized protein</fullName>
    </submittedName>
</protein>